<dbReference type="InterPro" id="IPR048350">
    <property type="entry name" value="S-Me-THD-like_C"/>
</dbReference>
<organism evidence="3 4">
    <name type="scientific">Kribbella steppae</name>
    <dbReference type="NCBI Taxonomy" id="2512223"/>
    <lineage>
        <taxon>Bacteria</taxon>
        <taxon>Bacillati</taxon>
        <taxon>Actinomycetota</taxon>
        <taxon>Actinomycetes</taxon>
        <taxon>Propionibacteriales</taxon>
        <taxon>Kribbellaceae</taxon>
        <taxon>Kribbella</taxon>
    </lineage>
</organism>
<reference evidence="3 4" key="1">
    <citation type="journal article" date="2015" name="Stand. Genomic Sci.">
        <title>Genomic Encyclopedia of Bacterial and Archaeal Type Strains, Phase III: the genomes of soil and plant-associated and newly described type strains.</title>
        <authorList>
            <person name="Whitman W.B."/>
            <person name="Woyke T."/>
            <person name="Klenk H.P."/>
            <person name="Zhou Y."/>
            <person name="Lilburn T.G."/>
            <person name="Beck B.J."/>
            <person name="De Vos P."/>
            <person name="Vandamme P."/>
            <person name="Eisen J.A."/>
            <person name="Garrity G."/>
            <person name="Hugenholtz P."/>
            <person name="Kyrpides N.C."/>
        </authorList>
    </citation>
    <scope>NUCLEOTIDE SEQUENCE [LARGE SCALE GENOMIC DNA]</scope>
    <source>
        <strain evidence="3 4">VKM Ac-2572</strain>
    </source>
</reference>
<evidence type="ECO:0000259" key="2">
    <source>
        <dbReference type="Pfam" id="PF20906"/>
    </source>
</evidence>
<feature type="domain" description="S-Me-THD N-terminal" evidence="1">
    <location>
        <begin position="9"/>
        <end position="162"/>
    </location>
</feature>
<sequence length="358" mass="36910">MTTVIRERDLEALVVGVTLLGSGGGGDSRAFGRILQRRLGTGDLELLDAADVADGYLSPVGVVGATSVLSEKLPSGREFATAVQAVSRWTDQPVDGLMSLEAGGLNGLSALVAAVDMGLPFVDADLMGRALPRLDQFSWAVAGRSLTPCALSEPGGQVVVVDNIDPAGLERAVRSFVVHTGGWAVLALAPTPAAAAISDAVNGSLARALELGRTHAGLPVSAAPSEVAGALGGRLLGDGRVDEVARYGGRSHGAGGAFGRGTVCVVDEPSRAVVRIETENEYLLAMVDGEPVVTTPDLVCVLDRRTLQPIAVDAIRSGDEVLVIALPGPEWWRHGERLTHVGPRAFGLTCDPLLLAAS</sequence>
<dbReference type="InterPro" id="IPR027479">
    <property type="entry name" value="S-Me-THD_N_sf"/>
</dbReference>
<dbReference type="RefSeq" id="WP_199238034.1">
    <property type="nucleotide sequence ID" value="NZ_SLWN01000002.1"/>
</dbReference>
<dbReference type="Proteomes" id="UP000294508">
    <property type="component" value="Unassembled WGS sequence"/>
</dbReference>
<dbReference type="Pfam" id="PF20906">
    <property type="entry name" value="S-Me-THD_C"/>
    <property type="match status" value="1"/>
</dbReference>
<proteinExistence type="predicted"/>
<dbReference type="EMBL" id="SLWN01000002">
    <property type="protein sequence ID" value="TCO34052.1"/>
    <property type="molecule type" value="Genomic_DNA"/>
</dbReference>
<dbReference type="Pfam" id="PF06032">
    <property type="entry name" value="S-Me-THD_N"/>
    <property type="match status" value="1"/>
</dbReference>
<dbReference type="InterPro" id="IPR010318">
    <property type="entry name" value="S-Me-THD_N"/>
</dbReference>
<gene>
    <name evidence="3" type="ORF">EV652_102117</name>
</gene>
<evidence type="ECO:0000313" key="4">
    <source>
        <dbReference type="Proteomes" id="UP000294508"/>
    </source>
</evidence>
<accession>A0A4R2HS48</accession>
<dbReference type="AlphaFoldDB" id="A0A4R2HS48"/>
<evidence type="ECO:0000313" key="3">
    <source>
        <dbReference type="EMBL" id="TCO34052.1"/>
    </source>
</evidence>
<keyword evidence="4" id="KW-1185">Reference proteome</keyword>
<evidence type="ECO:0008006" key="5">
    <source>
        <dbReference type="Google" id="ProtNLM"/>
    </source>
</evidence>
<comment type="caution">
    <text evidence="3">The sequence shown here is derived from an EMBL/GenBank/DDBJ whole genome shotgun (WGS) entry which is preliminary data.</text>
</comment>
<dbReference type="SUPFAM" id="SSF160991">
    <property type="entry name" value="CV3147-like"/>
    <property type="match status" value="1"/>
</dbReference>
<dbReference type="InterPro" id="IPR024071">
    <property type="entry name" value="S-Me-THD_C_sf"/>
</dbReference>
<feature type="domain" description="S-Me-THD-like C-terminal" evidence="2">
    <location>
        <begin position="168"/>
        <end position="351"/>
    </location>
</feature>
<evidence type="ECO:0000259" key="1">
    <source>
        <dbReference type="Pfam" id="PF06032"/>
    </source>
</evidence>
<protein>
    <recommendedName>
        <fullName evidence="5">DUF917 family protein</fullName>
    </recommendedName>
</protein>
<dbReference type="Gene3D" id="2.40.390.10">
    <property type="entry name" value="CV3147-like"/>
    <property type="match status" value="1"/>
</dbReference>
<dbReference type="Gene3D" id="3.40.1610.10">
    <property type="entry name" value="CV3147-like domain"/>
    <property type="match status" value="1"/>
</dbReference>
<name>A0A4R2HS48_9ACTN</name>